<gene>
    <name evidence="1" type="ORF">F4694_003852</name>
</gene>
<dbReference type="Pfam" id="PF13030">
    <property type="entry name" value="DUF3891"/>
    <property type="match status" value="1"/>
</dbReference>
<dbReference type="AlphaFoldDB" id="A0A852THL7"/>
<evidence type="ECO:0000313" key="2">
    <source>
        <dbReference type="Proteomes" id="UP000548423"/>
    </source>
</evidence>
<dbReference type="Proteomes" id="UP000548423">
    <property type="component" value="Unassembled WGS sequence"/>
</dbReference>
<sequence length="269" mass="31659">MIISKQDGKLVLVRQDEHAIQMGTVSRLWGNEQFQKLVNHESVSLGIEKHDAGWKQPDDEVLFNETTKRPTNFLEVNLPEHVRFYEIGYRNTLKQDPYAGMMLGMHWIGLYTSRFGYDPTFTYKVSDDLRGFMNDTINSIQKEWVDIKQQYWAAQHKRSEFEDNIWMQYEYFQVMDRLGLFMGLNNPKEKNEVTLGPVRMTRESEPVHLTIKSKGNGEILIHPFPFADEFDTSVPGRRIEDRDYESRQEAKEIIEGTEKEDIQWRIVAS</sequence>
<dbReference type="InterPro" id="IPR024992">
    <property type="entry name" value="DUF3891"/>
</dbReference>
<dbReference type="EMBL" id="JACCBX010000008">
    <property type="protein sequence ID" value="NYE07067.1"/>
    <property type="molecule type" value="Genomic_DNA"/>
</dbReference>
<accession>A0A852THL7</accession>
<organism evidence="1 2">
    <name type="scientific">Neobacillus niacini</name>
    <dbReference type="NCBI Taxonomy" id="86668"/>
    <lineage>
        <taxon>Bacteria</taxon>
        <taxon>Bacillati</taxon>
        <taxon>Bacillota</taxon>
        <taxon>Bacilli</taxon>
        <taxon>Bacillales</taxon>
        <taxon>Bacillaceae</taxon>
        <taxon>Neobacillus</taxon>
    </lineage>
</organism>
<protein>
    <recommendedName>
        <fullName evidence="3">DUF3891 family protein</fullName>
    </recommendedName>
</protein>
<comment type="caution">
    <text evidence="1">The sequence shown here is derived from an EMBL/GenBank/DDBJ whole genome shotgun (WGS) entry which is preliminary data.</text>
</comment>
<evidence type="ECO:0000313" key="1">
    <source>
        <dbReference type="EMBL" id="NYE07067.1"/>
    </source>
</evidence>
<reference evidence="2" key="1">
    <citation type="submission" date="2020-07" db="EMBL/GenBank/DDBJ databases">
        <authorList>
            <person name="Partida-Martinez L."/>
            <person name="Huntemann M."/>
            <person name="Clum A."/>
            <person name="Wang J."/>
            <person name="Palaniappan K."/>
            <person name="Ritter S."/>
            <person name="Chen I.-M."/>
            <person name="Stamatis D."/>
            <person name="Reddy T."/>
            <person name="O'Malley R."/>
            <person name="Daum C."/>
            <person name="Shapiro N."/>
            <person name="Ivanova N."/>
            <person name="Kyrpides N."/>
            <person name="Woyke T."/>
        </authorList>
    </citation>
    <scope>NUCLEOTIDE SEQUENCE [LARGE SCALE GENOMIC DNA]</scope>
    <source>
        <strain evidence="2">AT2.8</strain>
    </source>
</reference>
<evidence type="ECO:0008006" key="3">
    <source>
        <dbReference type="Google" id="ProtNLM"/>
    </source>
</evidence>
<proteinExistence type="predicted"/>
<reference evidence="2" key="2">
    <citation type="submission" date="2020-08" db="EMBL/GenBank/DDBJ databases">
        <title>The Agave Microbiome: Exploring the role of microbial communities in plant adaptations to desert environments.</title>
        <authorList>
            <person name="Partida-Martinez L.P."/>
        </authorList>
    </citation>
    <scope>NUCLEOTIDE SEQUENCE [LARGE SCALE GENOMIC DNA]</scope>
    <source>
        <strain evidence="2">AT2.8</strain>
    </source>
</reference>
<name>A0A852THL7_9BACI</name>